<dbReference type="Proteomes" id="UP000563426">
    <property type="component" value="Unassembled WGS sequence"/>
</dbReference>
<proteinExistence type="predicted"/>
<dbReference type="PROSITE" id="PS51257">
    <property type="entry name" value="PROKAR_LIPOPROTEIN"/>
    <property type="match status" value="1"/>
</dbReference>
<organism evidence="2 3">
    <name type="scientific">Corallococcus exercitus</name>
    <dbReference type="NCBI Taxonomy" id="2316736"/>
    <lineage>
        <taxon>Bacteria</taxon>
        <taxon>Pseudomonadati</taxon>
        <taxon>Myxococcota</taxon>
        <taxon>Myxococcia</taxon>
        <taxon>Myxococcales</taxon>
        <taxon>Cystobacterineae</taxon>
        <taxon>Myxococcaceae</taxon>
        <taxon>Corallococcus</taxon>
    </lineage>
</organism>
<evidence type="ECO:0000256" key="1">
    <source>
        <dbReference type="SAM" id="MobiDB-lite"/>
    </source>
</evidence>
<accession>A0A7Y4KDJ6</accession>
<sequence>MDLTRGFRGLLAWGLVMLTGCAAANYEGVGRRCPSCTVEPMPASLPPGTFVEYRVDTSLLKNLRVTFTVLRETTSERWVEARMRRRARLEKRWKALYERPLVFVMKRQPLSGEMQNHPIDTRVSTDEPRPRDAGWNYRARTSSPMKLEVNGKTFECQEYAYYIRPGDEARGCVQAKDPRILFAGGAFFLEEHFMAKEEPSLRIKLLNMGQRPVQPANGIIALRSTQSAVYEQADGARVTHRWTTGDSRVRHVHQVESHLAPPLSRYYEWEGTLLEVMIALAEESESPYSPQPDSDAREDLQAGNTLVRVFQRRLHGQDGGDTSFELTSTYAEDPWQLEDAPIWIRHRPLEEQGTYGGAPVHYWLKDWK</sequence>
<comment type="caution">
    <text evidence="2">The sequence shown here is derived from an EMBL/GenBank/DDBJ whole genome shotgun (WGS) entry which is preliminary data.</text>
</comment>
<dbReference type="RefSeq" id="WP_171432748.1">
    <property type="nucleotide sequence ID" value="NZ_JABFJV010000004.1"/>
</dbReference>
<gene>
    <name evidence="2" type="ORF">HMI49_01430</name>
</gene>
<keyword evidence="3" id="KW-1185">Reference proteome</keyword>
<feature type="compositionally biased region" description="Basic and acidic residues" evidence="1">
    <location>
        <begin position="119"/>
        <end position="132"/>
    </location>
</feature>
<name>A0A7Y4KDJ6_9BACT</name>
<dbReference type="EMBL" id="JABFJV010000004">
    <property type="protein sequence ID" value="NOK31863.1"/>
    <property type="molecule type" value="Genomic_DNA"/>
</dbReference>
<evidence type="ECO:0000313" key="3">
    <source>
        <dbReference type="Proteomes" id="UP000563426"/>
    </source>
</evidence>
<protein>
    <submittedName>
        <fullName evidence="2">Uncharacterized protein</fullName>
    </submittedName>
</protein>
<evidence type="ECO:0000313" key="2">
    <source>
        <dbReference type="EMBL" id="NOK31863.1"/>
    </source>
</evidence>
<feature type="region of interest" description="Disordered" evidence="1">
    <location>
        <begin position="114"/>
        <end position="136"/>
    </location>
</feature>
<dbReference type="AlphaFoldDB" id="A0A7Y4KDJ6"/>
<reference evidence="2 3" key="1">
    <citation type="submission" date="2020-05" db="EMBL/GenBank/DDBJ databases">
        <authorList>
            <person name="Whitworth D."/>
        </authorList>
    </citation>
    <scope>NUCLEOTIDE SEQUENCE [LARGE SCALE GENOMIC DNA]</scope>
    <source>
        <strain evidence="2 3">AB043B</strain>
    </source>
</reference>